<protein>
    <recommendedName>
        <fullName evidence="2">Anti-sigma-W factor RsiW</fullName>
    </recommendedName>
</protein>
<evidence type="ECO:0000256" key="4">
    <source>
        <dbReference type="SAM" id="Phobius"/>
    </source>
</evidence>
<evidence type="ECO:0000313" key="7">
    <source>
        <dbReference type="EMBL" id="QTL97742.1"/>
    </source>
</evidence>
<gene>
    <name evidence="7" type="ORF">GM661_06940</name>
</gene>
<dbReference type="InterPro" id="IPR041916">
    <property type="entry name" value="Anti_sigma_zinc_sf"/>
</dbReference>
<keyword evidence="8" id="KW-1185">Reference proteome</keyword>
<evidence type="ECO:0000256" key="2">
    <source>
        <dbReference type="ARBA" id="ARBA00024438"/>
    </source>
</evidence>
<keyword evidence="4" id="KW-0812">Transmembrane</keyword>
<feature type="domain" description="Putative zinc-finger" evidence="5">
    <location>
        <begin position="5"/>
        <end position="37"/>
    </location>
</feature>
<dbReference type="Proteomes" id="UP000665020">
    <property type="component" value="Chromosome"/>
</dbReference>
<sequence length="384" mass="44759">MRHEKIKELLPLYIDNSLNKEEYTIIEKHLEECEECRAELAEYQENYNQLTNLKNIAPPEDLLLSIMNKINKKDKKENKQDSIVNRLKKYFFTPLRVPAGLVSAIAIIAVIALTFVLNNPGNNIDQQNYFNPSDSNGYGGIYRQSSPEIATQEIKMDKNLAAAPDNEISTEQRKIIKTARLNLEIDDIQVAHQYIVELSRQYNTYIADSREWTDANDRRFSWYQLRVPADNFNPTLEKLSSEDFASVSYQSISTNDVTEEYIDIDIRLENYLAQQKRYQQLLDKASTVEEILNIEKELNRVRIEIERLKGRMKYLDNQVDLSTIEVEFEEVKNLPTDWGIFKALQNALHRMTNSFYNMIASIGAALPYLLIGLLAYYLYKKKRQ</sequence>
<accession>A0A8A7KIN6</accession>
<dbReference type="InterPro" id="IPR027383">
    <property type="entry name" value="Znf_put"/>
</dbReference>
<feature type="coiled-coil region" evidence="3">
    <location>
        <begin position="284"/>
        <end position="318"/>
    </location>
</feature>
<dbReference type="RefSeq" id="WP_230869359.1">
    <property type="nucleotide sequence ID" value="NZ_CP046640.1"/>
</dbReference>
<dbReference type="Gene3D" id="1.10.10.1320">
    <property type="entry name" value="Anti-sigma factor, zinc-finger domain"/>
    <property type="match status" value="1"/>
</dbReference>
<dbReference type="KEGG" id="ifn:GM661_06940"/>
<evidence type="ECO:0000256" key="1">
    <source>
        <dbReference type="ARBA" id="ARBA00024353"/>
    </source>
</evidence>
<evidence type="ECO:0000259" key="5">
    <source>
        <dbReference type="Pfam" id="PF13490"/>
    </source>
</evidence>
<dbReference type="InterPro" id="IPR025645">
    <property type="entry name" value="DUF4349"/>
</dbReference>
<dbReference type="AlphaFoldDB" id="A0A8A7KIN6"/>
<dbReference type="EMBL" id="CP046640">
    <property type="protein sequence ID" value="QTL97742.1"/>
    <property type="molecule type" value="Genomic_DNA"/>
</dbReference>
<organism evidence="7 8">
    <name type="scientific">Iocasia fonsfrigidae</name>
    <dbReference type="NCBI Taxonomy" id="2682810"/>
    <lineage>
        <taxon>Bacteria</taxon>
        <taxon>Bacillati</taxon>
        <taxon>Bacillota</taxon>
        <taxon>Clostridia</taxon>
        <taxon>Halanaerobiales</taxon>
        <taxon>Halanaerobiaceae</taxon>
        <taxon>Iocasia</taxon>
    </lineage>
</organism>
<feature type="coiled-coil region" evidence="3">
    <location>
        <begin position="26"/>
        <end position="53"/>
    </location>
</feature>
<evidence type="ECO:0000256" key="3">
    <source>
        <dbReference type="SAM" id="Coils"/>
    </source>
</evidence>
<evidence type="ECO:0000313" key="8">
    <source>
        <dbReference type="Proteomes" id="UP000665020"/>
    </source>
</evidence>
<evidence type="ECO:0000259" key="6">
    <source>
        <dbReference type="Pfam" id="PF14257"/>
    </source>
</evidence>
<keyword evidence="3" id="KW-0175">Coiled coil</keyword>
<keyword evidence="4" id="KW-0472">Membrane</keyword>
<reference evidence="7" key="1">
    <citation type="submission" date="2019-12" db="EMBL/GenBank/DDBJ databases">
        <authorList>
            <person name="zhang j."/>
            <person name="sun C.M."/>
        </authorList>
    </citation>
    <scope>NUCLEOTIDE SEQUENCE</scope>
    <source>
        <strain evidence="7">NS-1</strain>
    </source>
</reference>
<dbReference type="Pfam" id="PF13490">
    <property type="entry name" value="zf-HC2"/>
    <property type="match status" value="1"/>
</dbReference>
<proteinExistence type="inferred from homology"/>
<feature type="domain" description="DUF4349" evidence="6">
    <location>
        <begin position="173"/>
        <end position="379"/>
    </location>
</feature>
<name>A0A8A7KIN6_9FIRM</name>
<feature type="transmembrane region" description="Helical" evidence="4">
    <location>
        <begin position="355"/>
        <end position="379"/>
    </location>
</feature>
<keyword evidence="4" id="KW-1133">Transmembrane helix</keyword>
<comment type="similarity">
    <text evidence="1">Belongs to the zinc-associated anti-sigma factor (ZAS) superfamily. Anti-sigma-W factor family.</text>
</comment>
<dbReference type="Pfam" id="PF14257">
    <property type="entry name" value="DUF4349"/>
    <property type="match status" value="1"/>
</dbReference>
<feature type="transmembrane region" description="Helical" evidence="4">
    <location>
        <begin position="95"/>
        <end position="117"/>
    </location>
</feature>